<accession>A0A699WDA8</accession>
<comment type="caution">
    <text evidence="2">The sequence shown here is derived from an EMBL/GenBank/DDBJ whole genome shotgun (WGS) entry which is preliminary data.</text>
</comment>
<dbReference type="AlphaFoldDB" id="A0A699WDA8"/>
<organism evidence="2">
    <name type="scientific">Tanacetum cinerariifolium</name>
    <name type="common">Dalmatian daisy</name>
    <name type="synonym">Chrysanthemum cinerariifolium</name>
    <dbReference type="NCBI Taxonomy" id="118510"/>
    <lineage>
        <taxon>Eukaryota</taxon>
        <taxon>Viridiplantae</taxon>
        <taxon>Streptophyta</taxon>
        <taxon>Embryophyta</taxon>
        <taxon>Tracheophyta</taxon>
        <taxon>Spermatophyta</taxon>
        <taxon>Magnoliopsida</taxon>
        <taxon>eudicotyledons</taxon>
        <taxon>Gunneridae</taxon>
        <taxon>Pentapetalae</taxon>
        <taxon>asterids</taxon>
        <taxon>campanulids</taxon>
        <taxon>Asterales</taxon>
        <taxon>Asteraceae</taxon>
        <taxon>Asteroideae</taxon>
        <taxon>Anthemideae</taxon>
        <taxon>Anthemidinae</taxon>
        <taxon>Tanacetum</taxon>
    </lineage>
</organism>
<feature type="region of interest" description="Disordered" evidence="1">
    <location>
        <begin position="58"/>
        <end position="83"/>
    </location>
</feature>
<proteinExistence type="predicted"/>
<evidence type="ECO:0000256" key="1">
    <source>
        <dbReference type="SAM" id="MobiDB-lite"/>
    </source>
</evidence>
<evidence type="ECO:0000313" key="2">
    <source>
        <dbReference type="EMBL" id="GFD45615.1"/>
    </source>
</evidence>
<name>A0A699WDA8_TANCI</name>
<gene>
    <name evidence="2" type="ORF">Tci_917584</name>
</gene>
<feature type="non-terminal residue" evidence="2">
    <location>
        <position position="83"/>
    </location>
</feature>
<protein>
    <submittedName>
        <fullName evidence="2">Uncharacterized protein</fullName>
    </submittedName>
</protein>
<sequence>MGDGINSKFPDYGPTLGAGDSVLLFSSKRLARRGVQPQPDENLYVSHREGANYWSDAEPLPKPINSPSNEGSACFSHDGRTIF</sequence>
<dbReference type="EMBL" id="BKCJ011653451">
    <property type="protein sequence ID" value="GFD45615.1"/>
    <property type="molecule type" value="Genomic_DNA"/>
</dbReference>
<reference evidence="2" key="1">
    <citation type="journal article" date="2019" name="Sci. Rep.">
        <title>Draft genome of Tanacetum cinerariifolium, the natural source of mosquito coil.</title>
        <authorList>
            <person name="Yamashiro T."/>
            <person name="Shiraishi A."/>
            <person name="Satake H."/>
            <person name="Nakayama K."/>
        </authorList>
    </citation>
    <scope>NUCLEOTIDE SEQUENCE</scope>
</reference>